<gene>
    <name evidence="2" type="ORF">H1D33_21220</name>
</gene>
<keyword evidence="3" id="KW-1185">Reference proteome</keyword>
<dbReference type="GO" id="GO:0043041">
    <property type="term" value="P:amino acid activation for nonribosomal peptide biosynthetic process"/>
    <property type="evidence" value="ECO:0007669"/>
    <property type="project" value="TreeGrafter"/>
</dbReference>
<dbReference type="EMBL" id="CP059322">
    <property type="protein sequence ID" value="QLQ40453.2"/>
    <property type="molecule type" value="Genomic_DNA"/>
</dbReference>
<dbReference type="SUPFAM" id="SSF52777">
    <property type="entry name" value="CoA-dependent acyltransferases"/>
    <property type="match status" value="2"/>
</dbReference>
<dbReference type="KEGG" id="mfeu:H1D33_21220"/>
<dbReference type="InterPro" id="IPR023213">
    <property type="entry name" value="CAT-like_dom_sf"/>
</dbReference>
<dbReference type="Proteomes" id="UP000510844">
    <property type="component" value="Chromosome"/>
</dbReference>
<evidence type="ECO:0000313" key="3">
    <source>
        <dbReference type="Proteomes" id="UP000510844"/>
    </source>
</evidence>
<dbReference type="AlphaFoldDB" id="A0A7L6BES1"/>
<feature type="domain" description="Condensation" evidence="1">
    <location>
        <begin position="17"/>
        <end position="424"/>
    </location>
</feature>
<dbReference type="GO" id="GO:0005829">
    <property type="term" value="C:cytosol"/>
    <property type="evidence" value="ECO:0007669"/>
    <property type="project" value="TreeGrafter"/>
</dbReference>
<sequence>MAPRPVPASVGQRLLGIIDHYRADHGALNCPLLCRVTGTVDLDALAAALTALTARHEALRTTFTGRGPRLAQLVQDPRPVPLSVLDLRDAPDPRAAADAAVATELSTRVDVGAWPTRATAWRVADDEVVLCFTMHHLVTDAWSCGLLFEELRALYDAHPGRPAALPPIRWQYGQFVAWQEARLAGDELNRQREFWRAQLTGLRLPRLPYRDPPPDATPGVRGRDLDATVAGGLRELARQHRTTLFSVTLAIYYAVLHRVTGQGDLAVASLFANRSHPDSRRTVGFCANMVVLRTKLPPFATFPALLAATHATATAAFANQEQPYQAVATGSANLGGRVDDVVFQMMAELDHRVPAADAEFELLLPEAIGSRFGTELAIAPRGSGLRAVLFHTPRLAPADAERLLDGYVTVARAVVADPATPLSSLLRR</sequence>
<proteinExistence type="predicted"/>
<protein>
    <submittedName>
        <fullName evidence="2">Condensation domain-containing protein</fullName>
    </submittedName>
</protein>
<reference evidence="3" key="1">
    <citation type="submission" date="2020-07" db="EMBL/GenBank/DDBJ databases">
        <title>A new Micromonospora strain with potent antibiotic activity isolated from the microbiome of a mid-Atlantic deep-sea sponge.</title>
        <authorList>
            <person name="Back C.R."/>
            <person name="Stennett H.L."/>
            <person name="Williams S.E."/>
            <person name="Wang L."/>
            <person name="Ojeda Gomez J."/>
            <person name="Abdulle O.M."/>
            <person name="Duffy T."/>
            <person name="Hendry K.R."/>
            <person name="Powell D."/>
            <person name="Stach J.E."/>
            <person name="Essex-Lopresti A.E."/>
            <person name="Willis C.L."/>
            <person name="Curnow P."/>
            <person name="Race P.R."/>
        </authorList>
    </citation>
    <scope>NUCLEOTIDE SEQUENCE [LARGE SCALE GENOMIC DNA]</scope>
    <source>
        <strain evidence="3">28ISP2-46</strain>
    </source>
</reference>
<evidence type="ECO:0000259" key="1">
    <source>
        <dbReference type="Pfam" id="PF00668"/>
    </source>
</evidence>
<name>A0A7L6BES1_9ACTN</name>
<dbReference type="Gene3D" id="3.30.559.30">
    <property type="entry name" value="Nonribosomal peptide synthetase, condensation domain"/>
    <property type="match status" value="1"/>
</dbReference>
<dbReference type="Pfam" id="PF00668">
    <property type="entry name" value="Condensation"/>
    <property type="match status" value="1"/>
</dbReference>
<dbReference type="GO" id="GO:0031177">
    <property type="term" value="F:phosphopantetheine binding"/>
    <property type="evidence" value="ECO:0007669"/>
    <property type="project" value="TreeGrafter"/>
</dbReference>
<dbReference type="GO" id="GO:0047527">
    <property type="term" value="F:2,3-dihydroxybenzoate-serine ligase activity"/>
    <property type="evidence" value="ECO:0007669"/>
    <property type="project" value="TreeGrafter"/>
</dbReference>
<dbReference type="GO" id="GO:0009239">
    <property type="term" value="P:enterobactin biosynthetic process"/>
    <property type="evidence" value="ECO:0007669"/>
    <property type="project" value="TreeGrafter"/>
</dbReference>
<dbReference type="RefSeq" id="WP_246411486.1">
    <property type="nucleotide sequence ID" value="NZ_CP059322.2"/>
</dbReference>
<dbReference type="PANTHER" id="PTHR45527">
    <property type="entry name" value="NONRIBOSOMAL PEPTIDE SYNTHETASE"/>
    <property type="match status" value="1"/>
</dbReference>
<organism evidence="2 3">
    <name type="scientific">Micromonospora robiginosa</name>
    <dbReference type="NCBI Taxonomy" id="2749844"/>
    <lineage>
        <taxon>Bacteria</taxon>
        <taxon>Bacillati</taxon>
        <taxon>Actinomycetota</taxon>
        <taxon>Actinomycetes</taxon>
        <taxon>Micromonosporales</taxon>
        <taxon>Micromonosporaceae</taxon>
        <taxon>Micromonospora</taxon>
    </lineage>
</organism>
<dbReference type="GO" id="GO:0009366">
    <property type="term" value="C:enterobactin synthetase complex"/>
    <property type="evidence" value="ECO:0007669"/>
    <property type="project" value="TreeGrafter"/>
</dbReference>
<evidence type="ECO:0000313" key="2">
    <source>
        <dbReference type="EMBL" id="QLQ40453.2"/>
    </source>
</evidence>
<reference evidence="2 3" key="2">
    <citation type="journal article" date="2021" name="Mar. Drugs">
        <title>A New Micromonospora Strain with Antibiotic Activity Isolated from the Microbiome of a Mid-Atlantic Deep-Sea Sponge.</title>
        <authorList>
            <person name="Back C.R."/>
            <person name="Stennett H.L."/>
            <person name="Williams S.E."/>
            <person name="Wang L."/>
            <person name="Ojeda Gomez J."/>
            <person name="Abdulle O.M."/>
            <person name="Duffy T."/>
            <person name="Neal C."/>
            <person name="Mantell J."/>
            <person name="Jepson M.A."/>
            <person name="Hendry K.R."/>
            <person name="Powell D."/>
            <person name="Stach J.E.M."/>
            <person name="Essex-Lopresti A.E."/>
            <person name="Willis C.L."/>
            <person name="Curnow P."/>
            <person name="Race P.R."/>
        </authorList>
    </citation>
    <scope>NUCLEOTIDE SEQUENCE [LARGE SCALE GENOMIC DNA]</scope>
    <source>
        <strain evidence="2 3">28ISP2-46</strain>
    </source>
</reference>
<dbReference type="InterPro" id="IPR001242">
    <property type="entry name" value="Condensation_dom"/>
</dbReference>
<dbReference type="GO" id="GO:0008610">
    <property type="term" value="P:lipid biosynthetic process"/>
    <property type="evidence" value="ECO:0007669"/>
    <property type="project" value="UniProtKB-ARBA"/>
</dbReference>
<dbReference type="Gene3D" id="3.30.559.10">
    <property type="entry name" value="Chloramphenicol acetyltransferase-like domain"/>
    <property type="match status" value="1"/>
</dbReference>
<dbReference type="PANTHER" id="PTHR45527:SF1">
    <property type="entry name" value="FATTY ACID SYNTHASE"/>
    <property type="match status" value="1"/>
</dbReference>
<accession>A0A7L6BES1</accession>